<keyword evidence="1" id="KW-1133">Transmembrane helix</keyword>
<evidence type="ECO:0000313" key="2">
    <source>
        <dbReference type="EMBL" id="GED96188.1"/>
    </source>
</evidence>
<keyword evidence="1" id="KW-0472">Membrane</keyword>
<name>A0A7M3SU64_9ACTN</name>
<accession>A0A7M3SU64</accession>
<protein>
    <recommendedName>
        <fullName evidence="4">Anti-sigma-M factor RsmA</fullName>
    </recommendedName>
</protein>
<gene>
    <name evidence="2" type="ORF">nbrc107697_02270</name>
</gene>
<dbReference type="EMBL" id="BJOU01000001">
    <property type="protein sequence ID" value="GED96188.1"/>
    <property type="molecule type" value="Genomic_DNA"/>
</dbReference>
<reference evidence="3" key="1">
    <citation type="submission" date="2019-06" db="EMBL/GenBank/DDBJ databases">
        <title>Gordonia isolated from sludge of a wastewater treatment plant.</title>
        <authorList>
            <person name="Tamura T."/>
            <person name="Aoyama K."/>
            <person name="Kang Y."/>
            <person name="Saito S."/>
            <person name="Akiyama N."/>
            <person name="Yazawa K."/>
            <person name="Gonoi T."/>
            <person name="Mikami Y."/>
        </authorList>
    </citation>
    <scope>NUCLEOTIDE SEQUENCE [LARGE SCALE GENOMIC DNA]</scope>
    <source>
        <strain evidence="3">NBRC 107697</strain>
    </source>
</reference>
<proteinExistence type="predicted"/>
<evidence type="ECO:0000313" key="3">
    <source>
        <dbReference type="Proteomes" id="UP000444980"/>
    </source>
</evidence>
<evidence type="ECO:0008006" key="4">
    <source>
        <dbReference type="Google" id="ProtNLM"/>
    </source>
</evidence>
<organism evidence="2 3">
    <name type="scientific">Gordonia crocea</name>
    <dbReference type="NCBI Taxonomy" id="589162"/>
    <lineage>
        <taxon>Bacteria</taxon>
        <taxon>Bacillati</taxon>
        <taxon>Actinomycetota</taxon>
        <taxon>Actinomycetes</taxon>
        <taxon>Mycobacteriales</taxon>
        <taxon>Gordoniaceae</taxon>
        <taxon>Gordonia</taxon>
    </lineage>
</organism>
<evidence type="ECO:0000256" key="1">
    <source>
        <dbReference type="SAM" id="Phobius"/>
    </source>
</evidence>
<keyword evidence="3" id="KW-1185">Reference proteome</keyword>
<comment type="caution">
    <text evidence="2">The sequence shown here is derived from an EMBL/GenBank/DDBJ whole genome shotgun (WGS) entry which is preliminary data.</text>
</comment>
<feature type="transmembrane region" description="Helical" evidence="1">
    <location>
        <begin position="102"/>
        <end position="124"/>
    </location>
</feature>
<keyword evidence="1" id="KW-0812">Transmembrane</keyword>
<dbReference type="Proteomes" id="UP000444980">
    <property type="component" value="Unassembled WGS sequence"/>
</dbReference>
<sequence>MSHVSEMSRVFPEPPFAPELIADLHAGALEDDLATHIRSRLDADPDARDLLESLDATVDALGGLPAPAVTVPEEVRAASERTLARLAQQRSAPAAPRPRHGALLLGAAAGVCVVAAGVAVAALMSPGNPASPDSADEVAAAETASLLAAVRAPQSVALDANRLARCLTANRLGDVGVVGAGYLTYRGRPAQVILTPTGQAGRFNALVTTRDCDAGKPGTLARAVVTE</sequence>
<dbReference type="AlphaFoldDB" id="A0A7M3SU64"/>